<feature type="chain" id="PRO_5035300149" description="Outer membrane protein beta-barrel domain-containing protein" evidence="2">
    <location>
        <begin position="23"/>
        <end position="174"/>
    </location>
</feature>
<comment type="caution">
    <text evidence="4">The sequence shown here is derived from an EMBL/GenBank/DDBJ whole genome shotgun (WGS) entry which is preliminary data.</text>
</comment>
<reference evidence="4" key="2">
    <citation type="submission" date="2020-09" db="EMBL/GenBank/DDBJ databases">
        <authorList>
            <person name="Sun Q."/>
            <person name="Zhou Y."/>
        </authorList>
    </citation>
    <scope>NUCLEOTIDE SEQUENCE</scope>
    <source>
        <strain evidence="4">CGMCC 1.15758</strain>
    </source>
</reference>
<accession>A0A8J2Z2T6</accession>
<organism evidence="4 5">
    <name type="scientific">Cysteiniphilum litorale</name>
    <dbReference type="NCBI Taxonomy" id="2056700"/>
    <lineage>
        <taxon>Bacteria</taxon>
        <taxon>Pseudomonadati</taxon>
        <taxon>Pseudomonadota</taxon>
        <taxon>Gammaproteobacteria</taxon>
        <taxon>Thiotrichales</taxon>
        <taxon>Fastidiosibacteraceae</taxon>
        <taxon>Cysteiniphilum</taxon>
    </lineage>
</organism>
<evidence type="ECO:0000313" key="4">
    <source>
        <dbReference type="EMBL" id="GGF89777.1"/>
    </source>
</evidence>
<name>A0A8J2Z2T6_9GAMM</name>
<dbReference type="RefSeq" id="WP_157968166.1">
    <property type="nucleotide sequence ID" value="NZ_BMJS01000002.1"/>
</dbReference>
<evidence type="ECO:0000256" key="2">
    <source>
        <dbReference type="SAM" id="SignalP"/>
    </source>
</evidence>
<proteinExistence type="predicted"/>
<protein>
    <recommendedName>
        <fullName evidence="3">Outer membrane protein beta-barrel domain-containing protein</fullName>
    </recommendedName>
</protein>
<dbReference type="InterPro" id="IPR027385">
    <property type="entry name" value="Beta-barrel_OMP"/>
</dbReference>
<dbReference type="AlphaFoldDB" id="A0A8J2Z2T6"/>
<feature type="domain" description="Outer membrane protein beta-barrel" evidence="3">
    <location>
        <begin position="23"/>
        <end position="155"/>
    </location>
</feature>
<sequence>MNTKSFAYIFAGVLAVASCGYANSYSAQDEQATRTGFFLAPAVGVLTNSGTGYKTSPELTLSFGYSFSPYFSIKAGSILFTARSEDSAQSTKFSTYTRADVVFSLPTQTLFTPYVLLGVGKLSMAHTEFASNIGVGVAYTLSQNFALTANYRNIIPAKTSGTMNLFDIGFVHYF</sequence>
<dbReference type="SUPFAM" id="SSF56925">
    <property type="entry name" value="OMPA-like"/>
    <property type="match status" value="1"/>
</dbReference>
<dbReference type="EMBL" id="BMJS01000002">
    <property type="protein sequence ID" value="GGF89777.1"/>
    <property type="molecule type" value="Genomic_DNA"/>
</dbReference>
<reference evidence="4" key="1">
    <citation type="journal article" date="2014" name="Int. J. Syst. Evol. Microbiol.">
        <title>Complete genome sequence of Corynebacterium casei LMG S-19264T (=DSM 44701T), isolated from a smear-ripened cheese.</title>
        <authorList>
            <consortium name="US DOE Joint Genome Institute (JGI-PGF)"/>
            <person name="Walter F."/>
            <person name="Albersmeier A."/>
            <person name="Kalinowski J."/>
            <person name="Ruckert C."/>
        </authorList>
    </citation>
    <scope>NUCLEOTIDE SEQUENCE</scope>
    <source>
        <strain evidence="4">CGMCC 1.15758</strain>
    </source>
</reference>
<dbReference type="OrthoDB" id="5624418at2"/>
<dbReference type="PROSITE" id="PS51257">
    <property type="entry name" value="PROKAR_LIPOPROTEIN"/>
    <property type="match status" value="1"/>
</dbReference>
<dbReference type="Proteomes" id="UP000636949">
    <property type="component" value="Unassembled WGS sequence"/>
</dbReference>
<dbReference type="Gene3D" id="2.40.160.20">
    <property type="match status" value="1"/>
</dbReference>
<keyword evidence="1 2" id="KW-0732">Signal</keyword>
<dbReference type="InterPro" id="IPR011250">
    <property type="entry name" value="OMP/PagP_B-barrel"/>
</dbReference>
<keyword evidence="5" id="KW-1185">Reference proteome</keyword>
<evidence type="ECO:0000256" key="1">
    <source>
        <dbReference type="ARBA" id="ARBA00022729"/>
    </source>
</evidence>
<feature type="signal peptide" evidence="2">
    <location>
        <begin position="1"/>
        <end position="22"/>
    </location>
</feature>
<evidence type="ECO:0000259" key="3">
    <source>
        <dbReference type="Pfam" id="PF13505"/>
    </source>
</evidence>
<evidence type="ECO:0000313" key="5">
    <source>
        <dbReference type="Proteomes" id="UP000636949"/>
    </source>
</evidence>
<gene>
    <name evidence="4" type="ORF">GCM10010995_03910</name>
</gene>
<dbReference type="Pfam" id="PF13505">
    <property type="entry name" value="OMP_b-brl"/>
    <property type="match status" value="1"/>
</dbReference>